<evidence type="ECO:0000313" key="1">
    <source>
        <dbReference type="EMBL" id="MBI2679254.1"/>
    </source>
</evidence>
<accession>A0A932ABL7</accession>
<gene>
    <name evidence="1" type="ORF">HYX28_10785</name>
</gene>
<name>A0A932ABL7_9BACT</name>
<organism evidence="1 2">
    <name type="scientific">Candidatus Korobacter versatilis</name>
    <dbReference type="NCBI Taxonomy" id="658062"/>
    <lineage>
        <taxon>Bacteria</taxon>
        <taxon>Pseudomonadati</taxon>
        <taxon>Acidobacteriota</taxon>
        <taxon>Terriglobia</taxon>
        <taxon>Terriglobales</taxon>
        <taxon>Candidatus Korobacteraceae</taxon>
        <taxon>Candidatus Korobacter</taxon>
    </lineage>
</organism>
<dbReference type="AlphaFoldDB" id="A0A932ABL7"/>
<comment type="caution">
    <text evidence="1">The sequence shown here is derived from an EMBL/GenBank/DDBJ whole genome shotgun (WGS) entry which is preliminary data.</text>
</comment>
<proteinExistence type="predicted"/>
<evidence type="ECO:0000313" key="2">
    <source>
        <dbReference type="Proteomes" id="UP000779809"/>
    </source>
</evidence>
<dbReference type="EMBL" id="JACPNR010000013">
    <property type="protein sequence ID" value="MBI2679254.1"/>
    <property type="molecule type" value="Genomic_DNA"/>
</dbReference>
<dbReference type="Proteomes" id="UP000779809">
    <property type="component" value="Unassembled WGS sequence"/>
</dbReference>
<sequence>MPKRDRSKWLVANTPLPPGFGGAGSIARAVDYLERELADLVEIYFDQANVFSALVGIFGAKALHSVTNWERNKNVDTAQQRFPDLCRRGCKWPPKPNECLESKGSKRPWAIQSHYDHPGWYIVWRYLVDPTEAIERKRPVIIWRVDVVFLAKSDWKYEASTASAAGGGRTHTFGVKNAAKTLKGHAVYQRTDVVIRDGKAVVANGH</sequence>
<protein>
    <submittedName>
        <fullName evidence="1">Uncharacterized protein</fullName>
    </submittedName>
</protein>
<reference evidence="1" key="1">
    <citation type="submission" date="2020-07" db="EMBL/GenBank/DDBJ databases">
        <title>Huge and variable diversity of episymbiotic CPR bacteria and DPANN archaea in groundwater ecosystems.</title>
        <authorList>
            <person name="He C.Y."/>
            <person name="Keren R."/>
            <person name="Whittaker M."/>
            <person name="Farag I.F."/>
            <person name="Doudna J."/>
            <person name="Cate J.H.D."/>
            <person name="Banfield J.F."/>
        </authorList>
    </citation>
    <scope>NUCLEOTIDE SEQUENCE</scope>
    <source>
        <strain evidence="1">NC_groundwater_580_Pr5_B-0.1um_64_19</strain>
    </source>
</reference>